<dbReference type="EMBL" id="GBRH01245600">
    <property type="protein sequence ID" value="JAD52295.1"/>
    <property type="molecule type" value="Transcribed_RNA"/>
</dbReference>
<reference evidence="1" key="1">
    <citation type="submission" date="2014-09" db="EMBL/GenBank/DDBJ databases">
        <authorList>
            <person name="Magalhaes I.L.F."/>
            <person name="Oliveira U."/>
            <person name="Santos F.R."/>
            <person name="Vidigal T.H.D.A."/>
            <person name="Brescovit A.D."/>
            <person name="Santos A.J."/>
        </authorList>
    </citation>
    <scope>NUCLEOTIDE SEQUENCE</scope>
    <source>
        <tissue evidence="1">Shoot tissue taken approximately 20 cm above the soil surface</tissue>
    </source>
</reference>
<dbReference type="AlphaFoldDB" id="A0A0A9ATP7"/>
<organism evidence="1">
    <name type="scientific">Arundo donax</name>
    <name type="common">Giant reed</name>
    <name type="synonym">Donax arundinaceus</name>
    <dbReference type="NCBI Taxonomy" id="35708"/>
    <lineage>
        <taxon>Eukaryota</taxon>
        <taxon>Viridiplantae</taxon>
        <taxon>Streptophyta</taxon>
        <taxon>Embryophyta</taxon>
        <taxon>Tracheophyta</taxon>
        <taxon>Spermatophyta</taxon>
        <taxon>Magnoliopsida</taxon>
        <taxon>Liliopsida</taxon>
        <taxon>Poales</taxon>
        <taxon>Poaceae</taxon>
        <taxon>PACMAD clade</taxon>
        <taxon>Arundinoideae</taxon>
        <taxon>Arundineae</taxon>
        <taxon>Arundo</taxon>
    </lineage>
</organism>
<evidence type="ECO:0000313" key="1">
    <source>
        <dbReference type="EMBL" id="JAD52295.1"/>
    </source>
</evidence>
<protein>
    <submittedName>
        <fullName evidence="1">Uncharacterized protein</fullName>
    </submittedName>
</protein>
<reference evidence="1" key="2">
    <citation type="journal article" date="2015" name="Data Brief">
        <title>Shoot transcriptome of the giant reed, Arundo donax.</title>
        <authorList>
            <person name="Barrero R.A."/>
            <person name="Guerrero F.D."/>
            <person name="Moolhuijzen P."/>
            <person name="Goolsby J.A."/>
            <person name="Tidwell J."/>
            <person name="Bellgard S.E."/>
            <person name="Bellgard M.I."/>
        </authorList>
    </citation>
    <scope>NUCLEOTIDE SEQUENCE</scope>
    <source>
        <tissue evidence="1">Shoot tissue taken approximately 20 cm above the soil surface</tissue>
    </source>
</reference>
<sequence length="68" mass="8034">MLHTATSALHLAKYIIWTHQFRPDLKHKYLQVETPHKWPSTVIECESKANQYIGDLETCWNGGLWAYY</sequence>
<name>A0A0A9ATP7_ARUDO</name>
<proteinExistence type="predicted"/>
<accession>A0A0A9ATP7</accession>